<proteinExistence type="predicted"/>
<dbReference type="Proteomes" id="UP000237105">
    <property type="component" value="Unassembled WGS sequence"/>
</dbReference>
<dbReference type="AlphaFoldDB" id="A0A2P5C8M7"/>
<accession>A0A2P5C8M7</accession>
<organism evidence="1 2">
    <name type="scientific">Parasponia andersonii</name>
    <name type="common">Sponia andersonii</name>
    <dbReference type="NCBI Taxonomy" id="3476"/>
    <lineage>
        <taxon>Eukaryota</taxon>
        <taxon>Viridiplantae</taxon>
        <taxon>Streptophyta</taxon>
        <taxon>Embryophyta</taxon>
        <taxon>Tracheophyta</taxon>
        <taxon>Spermatophyta</taxon>
        <taxon>Magnoliopsida</taxon>
        <taxon>eudicotyledons</taxon>
        <taxon>Gunneridae</taxon>
        <taxon>Pentapetalae</taxon>
        <taxon>rosids</taxon>
        <taxon>fabids</taxon>
        <taxon>Rosales</taxon>
        <taxon>Cannabaceae</taxon>
        <taxon>Parasponia</taxon>
    </lineage>
</organism>
<reference evidence="2" key="1">
    <citation type="submission" date="2016-06" db="EMBL/GenBank/DDBJ databases">
        <title>Parallel loss of symbiosis genes in relatives of nitrogen-fixing non-legume Parasponia.</title>
        <authorList>
            <person name="Van Velzen R."/>
            <person name="Holmer R."/>
            <person name="Bu F."/>
            <person name="Rutten L."/>
            <person name="Van Zeijl A."/>
            <person name="Liu W."/>
            <person name="Santuari L."/>
            <person name="Cao Q."/>
            <person name="Sharma T."/>
            <person name="Shen D."/>
            <person name="Roswanjaya Y."/>
            <person name="Wardhani T."/>
            <person name="Kalhor M.S."/>
            <person name="Jansen J."/>
            <person name="Van den Hoogen J."/>
            <person name="Gungor B."/>
            <person name="Hartog M."/>
            <person name="Hontelez J."/>
            <person name="Verver J."/>
            <person name="Yang W.-C."/>
            <person name="Schijlen E."/>
            <person name="Repin R."/>
            <person name="Schilthuizen M."/>
            <person name="Schranz E."/>
            <person name="Heidstra R."/>
            <person name="Miyata K."/>
            <person name="Fedorova E."/>
            <person name="Kohlen W."/>
            <person name="Bisseling T."/>
            <person name="Smit S."/>
            <person name="Geurts R."/>
        </authorList>
    </citation>
    <scope>NUCLEOTIDE SEQUENCE [LARGE SCALE GENOMIC DNA]</scope>
    <source>
        <strain evidence="2">cv. WU1-14</strain>
    </source>
</reference>
<protein>
    <submittedName>
        <fullName evidence="1">Uncharacterized protein</fullName>
    </submittedName>
</protein>
<evidence type="ECO:0000313" key="2">
    <source>
        <dbReference type="Proteomes" id="UP000237105"/>
    </source>
</evidence>
<sequence>MICKARDSLICYQWRSRRTLGHRIKRKKRRIQLVKVERWPHKPEQNLSSNDDEDGGLSKLVEPKQHPFLSHVELHGFSAMLMSPYFFYITRATVVGTTFANLSSSFGFLECLFDRLQNPS</sequence>
<name>A0A2P5C8M7_PARAD</name>
<comment type="caution">
    <text evidence="1">The sequence shown here is derived from an EMBL/GenBank/DDBJ whole genome shotgun (WGS) entry which is preliminary data.</text>
</comment>
<evidence type="ECO:0000313" key="1">
    <source>
        <dbReference type="EMBL" id="PON57341.1"/>
    </source>
</evidence>
<gene>
    <name evidence="1" type="ORF">PanWU01x14_174580</name>
</gene>
<dbReference type="EMBL" id="JXTB01000160">
    <property type="protein sequence ID" value="PON57341.1"/>
    <property type="molecule type" value="Genomic_DNA"/>
</dbReference>
<keyword evidence="2" id="KW-1185">Reference proteome</keyword>